<dbReference type="PANTHER" id="PTHR47964:SF1">
    <property type="entry name" value="ATP-DEPENDENT DNA HELICASE HOMOLOG RECG, CHLOROPLASTIC"/>
    <property type="match status" value="1"/>
</dbReference>
<dbReference type="InterPro" id="IPR011545">
    <property type="entry name" value="DEAD/DEAH_box_helicase_dom"/>
</dbReference>
<dbReference type="SMART" id="SM01058">
    <property type="entry name" value="CarD_TRCF"/>
    <property type="match status" value="1"/>
</dbReference>
<sequence>MNRNTAPAPAPDKPFDPRHPPLPEAGACLRWGRLFGDSLALALAAAARDYAGPVVLVTPDMPQLEQLQGQLGWFSGGDLERLSFPDWETLPYDAFSPHQDIISQRIETLYRLPDFHQGVLILPVSTLMQRVAPLSYIQGRGLSVKVGERLDVEAMRARFEQAGYTCVAQVMEHGEFAVRGSLLDIYPMGSELPYRLDLFDDEVESIRTFDPDSQRSIEKVEAIHLLPAREFPFDPDAVSRFRQAWRARFEGDPQRSAVYRDVSQGISPNGIEYYLPLFFEQTASLLDYLPADCLFLQLPGCDAAAQDFWQQLEARHDQYRHDLERPVLAPDQLYLGLDELERHLAASRRVEILRFDEGAAEIVNFATCGLPDVSLKPRATQPAEQLMQFLDQHPGRVLITAESAGRREHLLDSLRDNGLRPTPVEGWQAFLDSDARLAIAVAPLEQGLRLEDGTLALLTETQLLGRRASQISRRKPARDPEAIIRDLTDLAVGAPVVHEELGVGRYLGLQKLTAGGLENEFLTLEYAGGDKLYVPVNSLHLISRYTGSSPETAPLHKLGTDHWAKAKRKAAEKARDVAAELLDIYARRAARQGHSFDIHSDEYRQFAAAFPFEETPDQEQAIEAVLADMAAPQPMDRVVCGDVGFGKTEVAMRAAFVAATSGQQVALLVPTTLLAQQHYENFRDRMADWPIRIEALSRFRSGKQQETILQQLSDGKVDIVIGTHKLLQENVKFKQLGLVIVDEEHRFGVRQKERLKALRAEVDMLTLTATPIPRTLNMSLSGLRDLSIIATPPAQRLAVKTFVGEWNDQTIREACLREIKRGGQVYFLHNQVETIDKVARELAELVPEAGIAIGHGQMRERELEQVMLDFYHRRFNLLVCTTIIESGIDVPTANTIIINRADKLGLAQLHQLRGRVGRSHHRAYAYLVTPPARAMTADAVKRLEAIASLEELGAGFSLSTHDLEIRGAGELLGDEQSGQIQEIGFSLYTELLERAVASLKAGKEPQLERPLEHGAEIDLRIPALIPDDYVPDVHGRLILYKRIANCRSEDELRELQVELIDRFGLLPPQVKNLFAITRLKLRALPLGIRKIDAGETAGRFEFTEQPQVDAARIVQLVQTAPANYRLDGVEKLRFTLDMPDAETRLETVARLLNEISPEAA</sequence>
<evidence type="ECO:0000256" key="9">
    <source>
        <dbReference type="ARBA" id="ARBA00023204"/>
    </source>
</evidence>
<evidence type="ECO:0000259" key="16">
    <source>
        <dbReference type="PROSITE" id="PS51194"/>
    </source>
</evidence>
<keyword evidence="2 13" id="KW-0963">Cytoplasm</keyword>
<dbReference type="PROSITE" id="PS51192">
    <property type="entry name" value="HELICASE_ATP_BIND_1"/>
    <property type="match status" value="1"/>
</dbReference>
<dbReference type="NCBIfam" id="TIGR00580">
    <property type="entry name" value="mfd"/>
    <property type="match status" value="1"/>
</dbReference>
<dbReference type="Pfam" id="PF00271">
    <property type="entry name" value="Helicase_C"/>
    <property type="match status" value="1"/>
</dbReference>
<dbReference type="InterPro" id="IPR005118">
    <property type="entry name" value="TRCF_C"/>
</dbReference>
<dbReference type="InterPro" id="IPR004576">
    <property type="entry name" value="Mfd"/>
</dbReference>
<dbReference type="Gene3D" id="3.40.50.11180">
    <property type="match status" value="1"/>
</dbReference>
<dbReference type="InterPro" id="IPR036101">
    <property type="entry name" value="CarD-like/TRCF_RID_sf"/>
</dbReference>
<dbReference type="NCBIfam" id="NF007966">
    <property type="entry name" value="PRK10689.1"/>
    <property type="match status" value="1"/>
</dbReference>
<dbReference type="SUPFAM" id="SSF143517">
    <property type="entry name" value="TRCF domain-like"/>
    <property type="match status" value="1"/>
</dbReference>
<comment type="similarity">
    <text evidence="11 13">In the C-terminal section; belongs to the helicase family. RecG subfamily.</text>
</comment>
<gene>
    <name evidence="13" type="primary">mfd</name>
    <name evidence="17" type="ORF">FOKN1_2117</name>
</gene>
<dbReference type="InterPro" id="IPR001650">
    <property type="entry name" value="Helicase_C-like"/>
</dbReference>
<keyword evidence="6" id="KW-0347">Helicase</keyword>
<evidence type="ECO:0000313" key="18">
    <source>
        <dbReference type="Proteomes" id="UP000218765"/>
    </source>
</evidence>
<keyword evidence="9 13" id="KW-0234">DNA repair</keyword>
<evidence type="ECO:0000256" key="8">
    <source>
        <dbReference type="ARBA" id="ARBA00023125"/>
    </source>
</evidence>
<dbReference type="Gene3D" id="3.40.50.300">
    <property type="entry name" value="P-loop containing nucleotide triphosphate hydrolases"/>
    <property type="match status" value="2"/>
</dbReference>
<evidence type="ECO:0000259" key="15">
    <source>
        <dbReference type="PROSITE" id="PS51192"/>
    </source>
</evidence>
<dbReference type="Pfam" id="PF21132">
    <property type="entry name" value="MFD_D3"/>
    <property type="match status" value="1"/>
</dbReference>
<comment type="similarity">
    <text evidence="10 13">In the N-terminal section; belongs to the UvrB family.</text>
</comment>
<dbReference type="HAMAP" id="MF_00969">
    <property type="entry name" value="TRCF"/>
    <property type="match status" value="1"/>
</dbReference>
<dbReference type="Gene3D" id="3.30.2060.10">
    <property type="entry name" value="Penicillin-binding protein 1b domain"/>
    <property type="match status" value="1"/>
</dbReference>
<comment type="function">
    <text evidence="13">Couples transcription and DNA repair by recognizing RNA polymerase (RNAP) stalled at DNA lesions. Mediates ATP-dependent release of RNAP and its truncated transcript from the DNA, and recruitment of nucleotide excision repair machinery to the damaged site.</text>
</comment>
<evidence type="ECO:0000256" key="12">
    <source>
        <dbReference type="ARBA" id="ARBA00070128"/>
    </source>
</evidence>
<dbReference type="CDD" id="cd17991">
    <property type="entry name" value="DEXHc_TRCF"/>
    <property type="match status" value="1"/>
</dbReference>
<dbReference type="SMART" id="SM00487">
    <property type="entry name" value="DEXDc"/>
    <property type="match status" value="1"/>
</dbReference>
<dbReference type="Pfam" id="PF02559">
    <property type="entry name" value="CarD_TRCF_RID"/>
    <property type="match status" value="1"/>
</dbReference>
<keyword evidence="7 13" id="KW-0067">ATP-binding</keyword>
<dbReference type="GO" id="GO:0000716">
    <property type="term" value="P:transcription-coupled nucleotide-excision repair, DNA damage recognition"/>
    <property type="evidence" value="ECO:0007669"/>
    <property type="project" value="UniProtKB-UniRule"/>
</dbReference>
<dbReference type="PROSITE" id="PS51194">
    <property type="entry name" value="HELICASE_CTER"/>
    <property type="match status" value="1"/>
</dbReference>
<dbReference type="PANTHER" id="PTHR47964">
    <property type="entry name" value="ATP-DEPENDENT DNA HELICASE HOMOLOG RECG, CHLOROPLASTIC"/>
    <property type="match status" value="1"/>
</dbReference>
<keyword evidence="4 13" id="KW-0227">DNA damage</keyword>
<dbReference type="SMART" id="SM00982">
    <property type="entry name" value="TRCF"/>
    <property type="match status" value="1"/>
</dbReference>
<dbReference type="SUPFAM" id="SSF52540">
    <property type="entry name" value="P-loop containing nucleoside triphosphate hydrolases"/>
    <property type="match status" value="4"/>
</dbReference>
<dbReference type="GO" id="GO:0003684">
    <property type="term" value="F:damaged DNA binding"/>
    <property type="evidence" value="ECO:0007669"/>
    <property type="project" value="InterPro"/>
</dbReference>
<evidence type="ECO:0000256" key="5">
    <source>
        <dbReference type="ARBA" id="ARBA00022801"/>
    </source>
</evidence>
<dbReference type="GO" id="GO:0005737">
    <property type="term" value="C:cytoplasm"/>
    <property type="evidence" value="ECO:0007669"/>
    <property type="project" value="UniProtKB-SubCell"/>
</dbReference>
<dbReference type="Gene3D" id="3.90.1150.50">
    <property type="entry name" value="Transcription-repair-coupling factor, D7 domain"/>
    <property type="match status" value="1"/>
</dbReference>
<dbReference type="FunFam" id="3.40.50.300:FF:000546">
    <property type="entry name" value="Transcription-repair-coupling factor"/>
    <property type="match status" value="1"/>
</dbReference>
<name>A0A1Z4VS91_9GAMM</name>
<dbReference type="InterPro" id="IPR048635">
    <property type="entry name" value="MFD_D3"/>
</dbReference>
<evidence type="ECO:0000256" key="4">
    <source>
        <dbReference type="ARBA" id="ARBA00022763"/>
    </source>
</evidence>
<evidence type="ECO:0000313" key="17">
    <source>
        <dbReference type="EMBL" id="BAZ94497.1"/>
    </source>
</evidence>
<dbReference type="Gene3D" id="3.40.50.11140">
    <property type="match status" value="1"/>
</dbReference>
<dbReference type="SUPFAM" id="SSF141259">
    <property type="entry name" value="CarD-like"/>
    <property type="match status" value="1"/>
</dbReference>
<dbReference type="FunFam" id="3.40.50.300:FF:000300">
    <property type="entry name" value="Transcription-repair-coupling factor"/>
    <property type="match status" value="1"/>
</dbReference>
<evidence type="ECO:0000256" key="13">
    <source>
        <dbReference type="HAMAP-Rule" id="MF_00969"/>
    </source>
</evidence>
<dbReference type="InterPro" id="IPR027417">
    <property type="entry name" value="P-loop_NTPase"/>
</dbReference>
<accession>A0A1Z4VS91</accession>
<dbReference type="EMBL" id="AP018052">
    <property type="protein sequence ID" value="BAZ94497.1"/>
    <property type="molecule type" value="Genomic_DNA"/>
</dbReference>
<dbReference type="GO" id="GO:0006355">
    <property type="term" value="P:regulation of DNA-templated transcription"/>
    <property type="evidence" value="ECO:0007669"/>
    <property type="project" value="UniProtKB-UniRule"/>
</dbReference>
<dbReference type="Pfam" id="PF00270">
    <property type="entry name" value="DEAD"/>
    <property type="match status" value="1"/>
</dbReference>
<dbReference type="Pfam" id="PF17757">
    <property type="entry name" value="UvrB_inter"/>
    <property type="match status" value="1"/>
</dbReference>
<dbReference type="Proteomes" id="UP000218765">
    <property type="component" value="Chromosome"/>
</dbReference>
<evidence type="ECO:0000256" key="6">
    <source>
        <dbReference type="ARBA" id="ARBA00022806"/>
    </source>
</evidence>
<dbReference type="InterPro" id="IPR047112">
    <property type="entry name" value="RecG/Mfd"/>
</dbReference>
<comment type="subcellular location">
    <subcellularLocation>
        <location evidence="1 13">Cytoplasm</location>
    </subcellularLocation>
</comment>
<protein>
    <recommendedName>
        <fullName evidence="12 13">Transcription-repair-coupling factor</fullName>
        <shortName evidence="13">TRCF</shortName>
        <ecNumber evidence="13">3.6.4.-</ecNumber>
    </recommendedName>
</protein>
<keyword evidence="5 13" id="KW-0378">Hydrolase</keyword>
<evidence type="ECO:0000256" key="10">
    <source>
        <dbReference type="ARBA" id="ARBA00061104"/>
    </source>
</evidence>
<evidence type="ECO:0000256" key="11">
    <source>
        <dbReference type="ARBA" id="ARBA00061399"/>
    </source>
</evidence>
<feature type="domain" description="Helicase C-terminal" evidence="16">
    <location>
        <begin position="810"/>
        <end position="964"/>
    </location>
</feature>
<dbReference type="Gene3D" id="2.40.10.170">
    <property type="match status" value="1"/>
</dbReference>
<keyword evidence="8 13" id="KW-0238">DNA-binding</keyword>
<dbReference type="Pfam" id="PF03461">
    <property type="entry name" value="TRCF"/>
    <property type="match status" value="1"/>
</dbReference>
<dbReference type="GO" id="GO:0003678">
    <property type="term" value="F:DNA helicase activity"/>
    <property type="evidence" value="ECO:0007669"/>
    <property type="project" value="TreeGrafter"/>
</dbReference>
<dbReference type="InterPro" id="IPR014001">
    <property type="entry name" value="Helicase_ATP-bd"/>
</dbReference>
<feature type="region of interest" description="Disordered" evidence="14">
    <location>
        <begin position="1"/>
        <end position="21"/>
    </location>
</feature>
<evidence type="ECO:0000256" key="3">
    <source>
        <dbReference type="ARBA" id="ARBA00022741"/>
    </source>
</evidence>
<keyword evidence="18" id="KW-1185">Reference proteome</keyword>
<dbReference type="InterPro" id="IPR041471">
    <property type="entry name" value="UvrB_inter"/>
</dbReference>
<dbReference type="OrthoDB" id="9804325at2"/>
<dbReference type="RefSeq" id="WP_096366580.1">
    <property type="nucleotide sequence ID" value="NZ_AP018052.1"/>
</dbReference>
<dbReference type="InterPro" id="IPR003711">
    <property type="entry name" value="CarD-like/TRCF_RID"/>
</dbReference>
<organism evidence="17 18">
    <name type="scientific">Thiohalobacter thiocyanaticus</name>
    <dbReference type="NCBI Taxonomy" id="585455"/>
    <lineage>
        <taxon>Bacteria</taxon>
        <taxon>Pseudomonadati</taxon>
        <taxon>Pseudomonadota</taxon>
        <taxon>Gammaproteobacteria</taxon>
        <taxon>Thiohalobacterales</taxon>
        <taxon>Thiohalobacteraceae</taxon>
        <taxon>Thiohalobacter</taxon>
    </lineage>
</organism>
<reference evidence="17 18" key="1">
    <citation type="submission" date="2017-05" db="EMBL/GenBank/DDBJ databases">
        <title>Thiocyanate degradation by Thiohalobacter thiocyanaticus FOKN1.</title>
        <authorList>
            <person name="Oshiki M."/>
            <person name="Fukushima T."/>
            <person name="Kawano S."/>
            <person name="Nakagawa J."/>
        </authorList>
    </citation>
    <scope>NUCLEOTIDE SEQUENCE [LARGE SCALE GENOMIC DNA]</scope>
    <source>
        <strain evidence="17 18">FOKN1</strain>
    </source>
</reference>
<dbReference type="GO" id="GO:0016787">
    <property type="term" value="F:hydrolase activity"/>
    <property type="evidence" value="ECO:0007669"/>
    <property type="project" value="UniProtKB-KW"/>
</dbReference>
<proteinExistence type="inferred from homology"/>
<evidence type="ECO:0000256" key="7">
    <source>
        <dbReference type="ARBA" id="ARBA00022840"/>
    </source>
</evidence>
<dbReference type="SMART" id="SM00490">
    <property type="entry name" value="HELICc"/>
    <property type="match status" value="1"/>
</dbReference>
<dbReference type="InterPro" id="IPR037235">
    <property type="entry name" value="TRCF-like_C_D7"/>
</dbReference>
<dbReference type="GO" id="GO:0005524">
    <property type="term" value="F:ATP binding"/>
    <property type="evidence" value="ECO:0007669"/>
    <property type="project" value="UniProtKB-UniRule"/>
</dbReference>
<dbReference type="KEGG" id="ttc:FOKN1_2117"/>
<evidence type="ECO:0000256" key="2">
    <source>
        <dbReference type="ARBA" id="ARBA00022490"/>
    </source>
</evidence>
<feature type="domain" description="Helicase ATP-binding" evidence="15">
    <location>
        <begin position="628"/>
        <end position="789"/>
    </location>
</feature>
<dbReference type="EC" id="3.6.4.-" evidence="13"/>
<dbReference type="AlphaFoldDB" id="A0A1Z4VS91"/>
<keyword evidence="3 13" id="KW-0547">Nucleotide-binding</keyword>
<evidence type="ECO:0000256" key="1">
    <source>
        <dbReference type="ARBA" id="ARBA00004496"/>
    </source>
</evidence>
<evidence type="ECO:0000256" key="14">
    <source>
        <dbReference type="SAM" id="MobiDB-lite"/>
    </source>
</evidence>